<dbReference type="KEGG" id="theu:HPC62_06975"/>
<sequence length="382" mass="40796">MAKHMTRFRKIRQTVQFGATTLLALALVNGLSVDGTGGLSGREFLTGNPLRQGFARRAEAASGGRYRGGTFNRPSGGGSAGGGYSGGGYSGGGYSGGGYSGGYGGGYTSPDYFPVPGRYYPPPGPIYIPSNRPPVIVAPGGGYVTPVGGGGGGGLFLLFFLLPAGLMIFSTVMSAMQRTGRSRIPAARPGRGELENDIVTVTLLQVALLSQARYIQERLNQLVAGINTDTKAGLSEALRETVLVLLRSPENWTHARALSKTVSSREEAARLFEQWSIEERGKFTSETLVNVGGKIRRQPLDLNPNDDPAAYIVVTLIVGTEDDRPLFGPIHTVEELKLALRRLGAIPPEYLAIYELLWTPQDPTDSLSREELLTGYADMVQV</sequence>
<protein>
    <submittedName>
        <fullName evidence="2">DUF1517 domain-containing protein</fullName>
    </submittedName>
</protein>
<reference evidence="2 3" key="1">
    <citation type="submission" date="2020-05" db="EMBL/GenBank/DDBJ databases">
        <title>Complete genome sequence of of a novel Thermoleptolyngbya strain isolated from hot springs of Ganzi, Sichuan China.</title>
        <authorList>
            <person name="Tang J."/>
            <person name="Daroch M."/>
            <person name="Li L."/>
            <person name="Waleron K."/>
            <person name="Waleron M."/>
            <person name="Waleron M."/>
        </authorList>
    </citation>
    <scope>NUCLEOTIDE SEQUENCE [LARGE SCALE GENOMIC DNA]</scope>
    <source>
        <strain evidence="2 3">PKUAC-SCTA183</strain>
    </source>
</reference>
<keyword evidence="3" id="KW-1185">Reference proteome</keyword>
<proteinExistence type="predicted"/>
<gene>
    <name evidence="2" type="ORF">HPC62_06975</name>
</gene>
<keyword evidence="1" id="KW-0472">Membrane</keyword>
<dbReference type="Proteomes" id="UP000505210">
    <property type="component" value="Chromosome"/>
</dbReference>
<feature type="transmembrane region" description="Helical" evidence="1">
    <location>
        <begin position="155"/>
        <end position="176"/>
    </location>
</feature>
<organism evidence="2 3">
    <name type="scientific">Thermoleptolyngbya sichuanensis A183</name>
    <dbReference type="NCBI Taxonomy" id="2737172"/>
    <lineage>
        <taxon>Bacteria</taxon>
        <taxon>Bacillati</taxon>
        <taxon>Cyanobacteriota</taxon>
        <taxon>Cyanophyceae</taxon>
        <taxon>Oculatellales</taxon>
        <taxon>Oculatellaceae</taxon>
        <taxon>Thermoleptolyngbya</taxon>
        <taxon>Thermoleptolyngbya sichuanensis</taxon>
    </lineage>
</organism>
<evidence type="ECO:0000313" key="2">
    <source>
        <dbReference type="EMBL" id="QKD81975.1"/>
    </source>
</evidence>
<dbReference type="EMBL" id="CP053661">
    <property type="protein sequence ID" value="QKD81975.1"/>
    <property type="molecule type" value="Genomic_DNA"/>
</dbReference>
<name>A0A6M8BHE9_9CYAN</name>
<dbReference type="InterPro" id="IPR010903">
    <property type="entry name" value="DUF1517"/>
</dbReference>
<keyword evidence="1" id="KW-0812">Transmembrane</keyword>
<dbReference type="RefSeq" id="WP_172354355.1">
    <property type="nucleotide sequence ID" value="NZ_CP053661.1"/>
</dbReference>
<accession>A0A6M8BHE9</accession>
<dbReference type="Pfam" id="PF07466">
    <property type="entry name" value="DUF1517"/>
    <property type="match status" value="1"/>
</dbReference>
<evidence type="ECO:0000256" key="1">
    <source>
        <dbReference type="SAM" id="Phobius"/>
    </source>
</evidence>
<evidence type="ECO:0000313" key="3">
    <source>
        <dbReference type="Proteomes" id="UP000505210"/>
    </source>
</evidence>
<keyword evidence="1" id="KW-1133">Transmembrane helix</keyword>
<dbReference type="PANTHER" id="PTHR33975">
    <property type="entry name" value="MYELIN-ASSOCIATED OLIGODENDROCYTE BASIC PROTEIN"/>
    <property type="match status" value="1"/>
</dbReference>
<dbReference type="PANTHER" id="PTHR33975:SF2">
    <property type="entry name" value="MYELIN-ASSOCIATED OLIGODENDROCYTE BASIC PROTEIN"/>
    <property type="match status" value="1"/>
</dbReference>
<dbReference type="AlphaFoldDB" id="A0A6M8BHE9"/>
<dbReference type="InterPro" id="IPR053023">
    <property type="entry name" value="FLAP_modulator"/>
</dbReference>